<gene>
    <name evidence="2" type="ORF">PG999_001145</name>
</gene>
<feature type="compositionally biased region" description="Basic and acidic residues" evidence="1">
    <location>
        <begin position="487"/>
        <end position="498"/>
    </location>
</feature>
<evidence type="ECO:0000256" key="1">
    <source>
        <dbReference type="SAM" id="MobiDB-lite"/>
    </source>
</evidence>
<sequence length="524" mass="59626">MDYDLFFPCTKDWRVFPEGSRAPAPPMEDGAASDVESAELPATFDLQRAPFEVRRMIYSCVFANGDGRRLCKADPNLCKEALPMSIRRDKRIPRLTIYIEAFDPAHRDDWLVMKWLTEENELFTAMFVHLEHETIRRLMSISGPIHSLHVIIKPEAASDNDLTQVPYLWAKIRDVAFLLGNMKRWDVQNLSIAMHSKGPSAFNLASTPLCQLPIHLACNYNFLAMAHMALLEPLISNKKLGSTHLRWYQDAFPDTDSTPEHMLGLVGIAWGSQDSCPDTLGTVSPIHLNDYYRPSSLERMRAQVLSVTVAFDLHLDNAAGVAACHLRLQRFRVWGGSELCALSLESRSKTMQTLTQSRAHLELLKEHHPEWCYLEAVQDKEFRDLSIRLNQDMHTKLLPSGFSSASTSTATGKEHQAIVAQWTKDKIVQLSDELRFHIDHHEPADKWSSNYPLGVPSLYHIRDQERKGLETSSGIEREEEEEEKEKEEEGNGEEKGDCEIPEELAVLGYTDVYDDDDDECFSNL</sequence>
<accession>A0AAW0RDG4</accession>
<evidence type="ECO:0000313" key="3">
    <source>
        <dbReference type="Proteomes" id="UP001392437"/>
    </source>
</evidence>
<dbReference type="AlphaFoldDB" id="A0AAW0RDG4"/>
<organism evidence="2 3">
    <name type="scientific">Apiospora kogelbergensis</name>
    <dbReference type="NCBI Taxonomy" id="1337665"/>
    <lineage>
        <taxon>Eukaryota</taxon>
        <taxon>Fungi</taxon>
        <taxon>Dikarya</taxon>
        <taxon>Ascomycota</taxon>
        <taxon>Pezizomycotina</taxon>
        <taxon>Sordariomycetes</taxon>
        <taxon>Xylariomycetidae</taxon>
        <taxon>Amphisphaeriales</taxon>
        <taxon>Apiosporaceae</taxon>
        <taxon>Apiospora</taxon>
    </lineage>
</organism>
<reference evidence="2 3" key="1">
    <citation type="submission" date="2023-01" db="EMBL/GenBank/DDBJ databases">
        <title>Analysis of 21 Apiospora genomes using comparative genomics revels a genus with tremendous synthesis potential of carbohydrate active enzymes and secondary metabolites.</title>
        <authorList>
            <person name="Sorensen T."/>
        </authorList>
    </citation>
    <scope>NUCLEOTIDE SEQUENCE [LARGE SCALE GENOMIC DNA]</scope>
    <source>
        <strain evidence="2 3">CBS 117206</strain>
    </source>
</reference>
<feature type="compositionally biased region" description="Acidic residues" evidence="1">
    <location>
        <begin position="512"/>
        <end position="524"/>
    </location>
</feature>
<dbReference type="Proteomes" id="UP001392437">
    <property type="component" value="Unassembled WGS sequence"/>
</dbReference>
<evidence type="ECO:0000313" key="2">
    <source>
        <dbReference type="EMBL" id="KAK8132972.1"/>
    </source>
</evidence>
<dbReference type="EMBL" id="JAQQWP010000001">
    <property type="protein sequence ID" value="KAK8132972.1"/>
    <property type="molecule type" value="Genomic_DNA"/>
</dbReference>
<protein>
    <submittedName>
        <fullName evidence="2">Uncharacterized protein</fullName>
    </submittedName>
</protein>
<keyword evidence="3" id="KW-1185">Reference proteome</keyword>
<proteinExistence type="predicted"/>
<name>A0AAW0RDG4_9PEZI</name>
<feature type="compositionally biased region" description="Acidic residues" evidence="1">
    <location>
        <begin position="477"/>
        <end position="486"/>
    </location>
</feature>
<feature type="region of interest" description="Disordered" evidence="1">
    <location>
        <begin position="464"/>
        <end position="524"/>
    </location>
</feature>
<comment type="caution">
    <text evidence="2">The sequence shown here is derived from an EMBL/GenBank/DDBJ whole genome shotgun (WGS) entry which is preliminary data.</text>
</comment>